<accession>A0AAV9ZPJ8</accession>
<evidence type="ECO:0000259" key="1">
    <source>
        <dbReference type="Pfam" id="PF25540"/>
    </source>
</evidence>
<dbReference type="EMBL" id="JAWWNJ010000124">
    <property type="protein sequence ID" value="KAK6988257.1"/>
    <property type="molecule type" value="Genomic_DNA"/>
</dbReference>
<feature type="domain" description="DUF7923" evidence="1">
    <location>
        <begin position="71"/>
        <end position="160"/>
    </location>
</feature>
<gene>
    <name evidence="2" type="ORF">R3P38DRAFT_2804734</name>
</gene>
<dbReference type="Pfam" id="PF25540">
    <property type="entry name" value="DUF7923"/>
    <property type="match status" value="1"/>
</dbReference>
<dbReference type="Proteomes" id="UP001362999">
    <property type="component" value="Unassembled WGS sequence"/>
</dbReference>
<proteinExistence type="predicted"/>
<sequence length="245" mass="27104">MSLAFAPNENMWHAVIGDLQSRNSEETIKVLVCYLTTPGLFNTTTSENTALKLQVADMEREVAGVLALKNSQRPMFLCVINGDLKWFNGIYQGHFGGQLAAQSLVAQIASYINAESAYDGVESQIWITVYYNKNALLQWLLGGGKCTVHQIEDFIASMLRHMRSYVSSHGFFLLAEAACVQKLAIKHLLRKLVLIFSAEEGVTAHGLPFVSVHGNLFLSAPHNCASTIYATEFQVSEGKKFQRSP</sequence>
<dbReference type="InterPro" id="IPR057683">
    <property type="entry name" value="DUF7923"/>
</dbReference>
<comment type="caution">
    <text evidence="2">The sequence shown here is derived from an EMBL/GenBank/DDBJ whole genome shotgun (WGS) entry which is preliminary data.</text>
</comment>
<name>A0AAV9ZPJ8_9AGAR</name>
<protein>
    <recommendedName>
        <fullName evidence="1">DUF7923 domain-containing protein</fullName>
    </recommendedName>
</protein>
<keyword evidence="3" id="KW-1185">Reference proteome</keyword>
<evidence type="ECO:0000313" key="3">
    <source>
        <dbReference type="Proteomes" id="UP001362999"/>
    </source>
</evidence>
<organism evidence="2 3">
    <name type="scientific">Favolaschia claudopus</name>
    <dbReference type="NCBI Taxonomy" id="2862362"/>
    <lineage>
        <taxon>Eukaryota</taxon>
        <taxon>Fungi</taxon>
        <taxon>Dikarya</taxon>
        <taxon>Basidiomycota</taxon>
        <taxon>Agaricomycotina</taxon>
        <taxon>Agaricomycetes</taxon>
        <taxon>Agaricomycetidae</taxon>
        <taxon>Agaricales</taxon>
        <taxon>Marasmiineae</taxon>
        <taxon>Mycenaceae</taxon>
        <taxon>Favolaschia</taxon>
    </lineage>
</organism>
<dbReference type="AlphaFoldDB" id="A0AAV9ZPJ8"/>
<evidence type="ECO:0000313" key="2">
    <source>
        <dbReference type="EMBL" id="KAK6988257.1"/>
    </source>
</evidence>
<reference evidence="2 3" key="1">
    <citation type="journal article" date="2024" name="J Genomics">
        <title>Draft genome sequencing and assembly of Favolaschia claudopus CIRM-BRFM 2984 isolated from oak limbs.</title>
        <authorList>
            <person name="Navarro D."/>
            <person name="Drula E."/>
            <person name="Chaduli D."/>
            <person name="Cazenave R."/>
            <person name="Ahrendt S."/>
            <person name="Wang J."/>
            <person name="Lipzen A."/>
            <person name="Daum C."/>
            <person name="Barry K."/>
            <person name="Grigoriev I.V."/>
            <person name="Favel A."/>
            <person name="Rosso M.N."/>
            <person name="Martin F."/>
        </authorList>
    </citation>
    <scope>NUCLEOTIDE SEQUENCE [LARGE SCALE GENOMIC DNA]</scope>
    <source>
        <strain evidence="2 3">CIRM-BRFM 2984</strain>
    </source>
</reference>